<dbReference type="Proteomes" id="UP000184474">
    <property type="component" value="Unassembled WGS sequence"/>
</dbReference>
<dbReference type="AlphaFoldDB" id="A0A1M6W017"/>
<dbReference type="RefSeq" id="WP_170863849.1">
    <property type="nucleotide sequence ID" value="NZ_FRAA01000010.1"/>
</dbReference>
<dbReference type="EMBL" id="FRAA01000010">
    <property type="protein sequence ID" value="SHK87049.1"/>
    <property type="molecule type" value="Genomic_DNA"/>
</dbReference>
<dbReference type="InterPro" id="IPR025347">
    <property type="entry name" value="DUF4251"/>
</dbReference>
<organism evidence="1 2">
    <name type="scientific">Reichenbachiella agariperforans</name>
    <dbReference type="NCBI Taxonomy" id="156994"/>
    <lineage>
        <taxon>Bacteria</taxon>
        <taxon>Pseudomonadati</taxon>
        <taxon>Bacteroidota</taxon>
        <taxon>Cytophagia</taxon>
        <taxon>Cytophagales</taxon>
        <taxon>Reichenbachiellaceae</taxon>
        <taxon>Reichenbachiella</taxon>
    </lineage>
</organism>
<proteinExistence type="predicted"/>
<accession>A0A1M6W017</accession>
<evidence type="ECO:0000313" key="2">
    <source>
        <dbReference type="Proteomes" id="UP000184474"/>
    </source>
</evidence>
<dbReference type="STRING" id="156994.SAMN04488028_11068"/>
<dbReference type="Gene3D" id="2.40.128.410">
    <property type="match status" value="1"/>
</dbReference>
<reference evidence="2" key="1">
    <citation type="submission" date="2016-11" db="EMBL/GenBank/DDBJ databases">
        <authorList>
            <person name="Varghese N."/>
            <person name="Submissions S."/>
        </authorList>
    </citation>
    <scope>NUCLEOTIDE SEQUENCE [LARGE SCALE GENOMIC DNA]</scope>
    <source>
        <strain evidence="2">DSM 26134</strain>
    </source>
</reference>
<keyword evidence="2" id="KW-1185">Reference proteome</keyword>
<protein>
    <recommendedName>
        <fullName evidence="3">DUF4251 domain-containing protein</fullName>
    </recommendedName>
</protein>
<gene>
    <name evidence="1" type="ORF">SAMN04488028_11068</name>
</gene>
<sequence>MKSLLLILAFLLLTVAVVFGQDKKSRKEAKKEKQRQEYMETKMLLDSGAFSFTATWATTQKGRRINLIGNSNQLTLEDTLTSAYLPYFGVVQMYDMSGEGGINFEGTAQDLKIEHNDKKMRSMVSFEVKSSTGNEVYQCQFTINSNSSAALSVRSSARNQISYDGTIAALPDEKKK</sequence>
<name>A0A1M6W017_REIAG</name>
<dbReference type="Pfam" id="PF14059">
    <property type="entry name" value="DUF4251"/>
    <property type="match status" value="1"/>
</dbReference>
<evidence type="ECO:0008006" key="3">
    <source>
        <dbReference type="Google" id="ProtNLM"/>
    </source>
</evidence>
<evidence type="ECO:0000313" key="1">
    <source>
        <dbReference type="EMBL" id="SHK87049.1"/>
    </source>
</evidence>